<comment type="similarity">
    <text evidence="1">Belongs to the plant acyltransferase family.</text>
</comment>
<dbReference type="GO" id="GO:0016747">
    <property type="term" value="F:acyltransferase activity, transferring groups other than amino-acyl groups"/>
    <property type="evidence" value="ECO:0007669"/>
    <property type="project" value="UniProtKB-ARBA"/>
</dbReference>
<gene>
    <name evidence="3" type="ORF">URODEC1_LOCUS67875</name>
</gene>
<dbReference type="Pfam" id="PF02458">
    <property type="entry name" value="Transferase"/>
    <property type="match status" value="1"/>
</dbReference>
<dbReference type="PANTHER" id="PTHR31147:SF61">
    <property type="entry name" value="ACYL TRANSFERASE 15"/>
    <property type="match status" value="1"/>
</dbReference>
<evidence type="ECO:0000256" key="1">
    <source>
        <dbReference type="ARBA" id="ARBA00009861"/>
    </source>
</evidence>
<name>A0ABC9BWY2_9POAL</name>
<dbReference type="Proteomes" id="UP001497457">
    <property type="component" value="Chromosome 27b"/>
</dbReference>
<evidence type="ECO:0000256" key="2">
    <source>
        <dbReference type="SAM" id="MobiDB-lite"/>
    </source>
</evidence>
<organism evidence="3 4">
    <name type="scientific">Urochloa decumbens</name>
    <dbReference type="NCBI Taxonomy" id="240449"/>
    <lineage>
        <taxon>Eukaryota</taxon>
        <taxon>Viridiplantae</taxon>
        <taxon>Streptophyta</taxon>
        <taxon>Embryophyta</taxon>
        <taxon>Tracheophyta</taxon>
        <taxon>Spermatophyta</taxon>
        <taxon>Magnoliopsida</taxon>
        <taxon>Liliopsida</taxon>
        <taxon>Poales</taxon>
        <taxon>Poaceae</taxon>
        <taxon>PACMAD clade</taxon>
        <taxon>Panicoideae</taxon>
        <taxon>Panicodae</taxon>
        <taxon>Paniceae</taxon>
        <taxon>Melinidinae</taxon>
        <taxon>Urochloa</taxon>
    </lineage>
</organism>
<dbReference type="AlphaFoldDB" id="A0ABC9BWY2"/>
<evidence type="ECO:0000313" key="4">
    <source>
        <dbReference type="Proteomes" id="UP001497457"/>
    </source>
</evidence>
<reference evidence="3" key="1">
    <citation type="submission" date="2024-10" db="EMBL/GenBank/DDBJ databases">
        <authorList>
            <person name="Ryan C."/>
        </authorList>
    </citation>
    <scope>NUCLEOTIDE SEQUENCE [LARGE SCALE GENOMIC DNA]</scope>
</reference>
<dbReference type="Gene3D" id="3.30.559.10">
    <property type="entry name" value="Chloramphenicol acetyltransferase-like domain"/>
    <property type="match status" value="2"/>
</dbReference>
<dbReference type="EMBL" id="OZ075137">
    <property type="protein sequence ID" value="CAL5006111.1"/>
    <property type="molecule type" value="Genomic_DNA"/>
</dbReference>
<keyword evidence="4" id="KW-1185">Reference proteome</keyword>
<evidence type="ECO:0000313" key="3">
    <source>
        <dbReference type="EMBL" id="CAL5006111.1"/>
    </source>
</evidence>
<dbReference type="InterPro" id="IPR023213">
    <property type="entry name" value="CAT-like_dom_sf"/>
</dbReference>
<feature type="region of interest" description="Disordered" evidence="2">
    <location>
        <begin position="198"/>
        <end position="223"/>
    </location>
</feature>
<proteinExistence type="inferred from homology"/>
<dbReference type="InterPro" id="IPR050898">
    <property type="entry name" value="Plant_acyltransferase"/>
</dbReference>
<feature type="region of interest" description="Disordered" evidence="2">
    <location>
        <begin position="1"/>
        <end position="28"/>
    </location>
</feature>
<protein>
    <submittedName>
        <fullName evidence="3">Uncharacterized protein</fullName>
    </submittedName>
</protein>
<dbReference type="PANTHER" id="PTHR31147">
    <property type="entry name" value="ACYL TRANSFERASE 4"/>
    <property type="match status" value="1"/>
</dbReference>
<accession>A0ABC9BWY2</accession>
<feature type="compositionally biased region" description="Basic and acidic residues" evidence="2">
    <location>
        <begin position="207"/>
        <end position="223"/>
    </location>
</feature>
<sequence>MGVVVRKSPAMVVRPSEPPPTTTASGTTIKLSSFDKPYTTLPVTSFLVFEHPIHEAAETVKGALSQALVYYYPIAGRIVAGPGGGDDLRIQCNGEGVTFVAASASHALKDVEFFARSSSPGGARKTTTTTTLLLLDELAVYYPAERCGGPGDPLLLMQVTEFSCGGFVLGATWNHGLADGAGMAQFLQAVGELARGSSQPSLVPVRSSDDLPPRPDISRRPTKKSEPLDLACLDIAVPSSLINGVRAQLLHERHHQACTMFEAVAAVLWRCRTRAAIVSGTTSTPSSLAPLRFAVNLRKKLVNARDGYYGNCVTMRVVTAAARTVASADIVDLVEMIRRAKDGVVHDDQLTTKDEEEQVWYNTLTLSSWRNIGFEKADFGGGTPERVMCRLQPSVLAGPSCVVNLPCVTEKDGGLGSSNVFAACVKEEHAGAFLGEIASLISFK</sequence>